<dbReference type="HAMAP" id="MF_01474">
    <property type="entry name" value="Ribosomal_eS19"/>
    <property type="match status" value="1"/>
</dbReference>
<dbReference type="InterPro" id="IPR036388">
    <property type="entry name" value="WH-like_DNA-bd_sf"/>
</dbReference>
<reference evidence="5 6" key="1">
    <citation type="submission" date="2016-10" db="EMBL/GenBank/DDBJ databases">
        <authorList>
            <person name="de Groot N.N."/>
        </authorList>
    </citation>
    <scope>NUCLEOTIDE SEQUENCE [LARGE SCALE GENOMIC DNA]</scope>
    <source>
        <strain evidence="5 6">CDM_5</strain>
    </source>
</reference>
<gene>
    <name evidence="4" type="primary">rps19e</name>
    <name evidence="5" type="ORF">SAMN04488691_103270</name>
</gene>
<keyword evidence="2 4" id="KW-0689">Ribosomal protein</keyword>
<organism evidence="5 6">
    <name type="scientific">Haloferax larsenii</name>
    <dbReference type="NCBI Taxonomy" id="302484"/>
    <lineage>
        <taxon>Archaea</taxon>
        <taxon>Methanobacteriati</taxon>
        <taxon>Methanobacteriota</taxon>
        <taxon>Stenosarchaea group</taxon>
        <taxon>Halobacteria</taxon>
        <taxon>Halobacteriales</taxon>
        <taxon>Haloferacaceae</taxon>
        <taxon>Haloferax</taxon>
    </lineage>
</organism>
<comment type="subunit">
    <text evidence="4">Part of the 30S ribosomal subunit.</text>
</comment>
<evidence type="ECO:0000256" key="4">
    <source>
        <dbReference type="HAMAP-Rule" id="MF_01474"/>
    </source>
</evidence>
<evidence type="ECO:0000313" key="6">
    <source>
        <dbReference type="Proteomes" id="UP000183894"/>
    </source>
</evidence>
<protein>
    <recommendedName>
        <fullName evidence="4">Small ribosomal subunit protein eS19</fullName>
    </recommendedName>
</protein>
<sequence length="151" mass="16869">MVTIYDVPADALIEEVAGRLEDRIEQPDWMAFAKTGQTRELPPQQDNFWFIRGASLLRKVAMNGPVGVDRLSTEYGGRKRGSNRYRVAGTHSDSSGKKIIRTLLQQLEEEGLIETAKGEGRRITAEGTSFLDNAASDVLTDLDRPELERYA</sequence>
<dbReference type="EMBL" id="FOAD01000003">
    <property type="protein sequence ID" value="SEL21395.1"/>
    <property type="molecule type" value="Genomic_DNA"/>
</dbReference>
<dbReference type="GO" id="GO:0000028">
    <property type="term" value="P:ribosomal small subunit assembly"/>
    <property type="evidence" value="ECO:0007669"/>
    <property type="project" value="TreeGrafter"/>
</dbReference>
<dbReference type="Pfam" id="PF01090">
    <property type="entry name" value="Ribosomal_S19e"/>
    <property type="match status" value="1"/>
</dbReference>
<dbReference type="NCBIfam" id="NF006811">
    <property type="entry name" value="PRK09333.1"/>
    <property type="match status" value="1"/>
</dbReference>
<comment type="function">
    <text evidence="4">May be involved in maturation of the 30S ribosomal subunit.</text>
</comment>
<evidence type="ECO:0000256" key="3">
    <source>
        <dbReference type="ARBA" id="ARBA00023274"/>
    </source>
</evidence>
<dbReference type="Gene3D" id="1.10.10.10">
    <property type="entry name" value="Winged helix-like DNA-binding domain superfamily/Winged helix DNA-binding domain"/>
    <property type="match status" value="1"/>
</dbReference>
<keyword evidence="3 4" id="KW-0687">Ribonucleoprotein</keyword>
<comment type="similarity">
    <text evidence="1 4">Belongs to the eukaryotic ribosomal protein eS19 family.</text>
</comment>
<name>A0A1H7NEI2_HALLR</name>
<dbReference type="PANTHER" id="PTHR11710:SF0">
    <property type="entry name" value="40S RIBOSOMAL PROTEIN S19"/>
    <property type="match status" value="1"/>
</dbReference>
<dbReference type="GO" id="GO:0003723">
    <property type="term" value="F:RNA binding"/>
    <property type="evidence" value="ECO:0007669"/>
    <property type="project" value="TreeGrafter"/>
</dbReference>
<dbReference type="GO" id="GO:0003735">
    <property type="term" value="F:structural constituent of ribosome"/>
    <property type="evidence" value="ECO:0007669"/>
    <property type="project" value="InterPro"/>
</dbReference>
<evidence type="ECO:0000313" key="5">
    <source>
        <dbReference type="EMBL" id="SEL21395.1"/>
    </source>
</evidence>
<dbReference type="OrthoDB" id="371836at2157"/>
<dbReference type="SMART" id="SM01413">
    <property type="entry name" value="Ribosomal_S19e"/>
    <property type="match status" value="1"/>
</dbReference>
<dbReference type="InterPro" id="IPR036390">
    <property type="entry name" value="WH_DNA-bd_sf"/>
</dbReference>
<dbReference type="GO" id="GO:0022627">
    <property type="term" value="C:cytosolic small ribosomal subunit"/>
    <property type="evidence" value="ECO:0007669"/>
    <property type="project" value="TreeGrafter"/>
</dbReference>
<dbReference type="InterPro" id="IPR001266">
    <property type="entry name" value="Ribosomal_eS19"/>
</dbReference>
<dbReference type="PANTHER" id="PTHR11710">
    <property type="entry name" value="40S RIBOSOMAL PROTEIN S19"/>
    <property type="match status" value="1"/>
</dbReference>
<dbReference type="RefSeq" id="WP_074793291.1">
    <property type="nucleotide sequence ID" value="NZ_FOAD01000003.1"/>
</dbReference>
<evidence type="ECO:0000256" key="2">
    <source>
        <dbReference type="ARBA" id="ARBA00022980"/>
    </source>
</evidence>
<dbReference type="Proteomes" id="UP000183894">
    <property type="component" value="Unassembled WGS sequence"/>
</dbReference>
<evidence type="ECO:0000256" key="1">
    <source>
        <dbReference type="ARBA" id="ARBA00010014"/>
    </source>
</evidence>
<dbReference type="AlphaFoldDB" id="A0A1H7NEI2"/>
<dbReference type="SUPFAM" id="SSF46785">
    <property type="entry name" value="Winged helix' DNA-binding domain"/>
    <property type="match status" value="1"/>
</dbReference>
<proteinExistence type="inferred from homology"/>
<accession>A0A1H7NEI2</accession>
<dbReference type="InterPro" id="IPR027548">
    <property type="entry name" value="Ribosomal_eS19_archaeal"/>
</dbReference>
<dbReference type="GO" id="GO:0006412">
    <property type="term" value="P:translation"/>
    <property type="evidence" value="ECO:0007669"/>
    <property type="project" value="UniProtKB-UniRule"/>
</dbReference>